<proteinExistence type="predicted"/>
<dbReference type="RefSeq" id="WP_103095269.1">
    <property type="nucleotide sequence ID" value="NZ_LYMM01000025.1"/>
</dbReference>
<comment type="caution">
    <text evidence="1">The sequence shown here is derived from an EMBL/GenBank/DDBJ whole genome shotgun (WGS) entry which is preliminary data.</text>
</comment>
<keyword evidence="2" id="KW-1185">Reference proteome</keyword>
<evidence type="ECO:0000313" key="2">
    <source>
        <dbReference type="Proteomes" id="UP000236327"/>
    </source>
</evidence>
<gene>
    <name evidence="1" type="ORF">A8V01_15995</name>
</gene>
<dbReference type="AlphaFoldDB" id="A0A2K2G378"/>
<sequence>MISEQLSHIPTANLFLHIEERFPALVEVAVTDEGAVLIEYVRHDNLCLEIANEFHADATEVLLRMMDESILSMITDAYMNVRIGNFFLTVRKVRRSEYGPAVQWRELPIVVRSSISSGGAK</sequence>
<evidence type="ECO:0000313" key="1">
    <source>
        <dbReference type="EMBL" id="PNU05486.1"/>
    </source>
</evidence>
<organism evidence="1 2">
    <name type="scientific">Novosphingobium guangzhouense</name>
    <dbReference type="NCBI Taxonomy" id="1850347"/>
    <lineage>
        <taxon>Bacteria</taxon>
        <taxon>Pseudomonadati</taxon>
        <taxon>Pseudomonadota</taxon>
        <taxon>Alphaproteobacteria</taxon>
        <taxon>Sphingomonadales</taxon>
        <taxon>Sphingomonadaceae</taxon>
        <taxon>Novosphingobium</taxon>
    </lineage>
</organism>
<protein>
    <submittedName>
        <fullName evidence="1">Uncharacterized protein</fullName>
    </submittedName>
</protein>
<name>A0A2K2G378_9SPHN</name>
<dbReference type="EMBL" id="LYMM01000025">
    <property type="protein sequence ID" value="PNU05486.1"/>
    <property type="molecule type" value="Genomic_DNA"/>
</dbReference>
<reference evidence="1 2" key="1">
    <citation type="submission" date="2016-05" db="EMBL/GenBank/DDBJ databases">
        <title>Complete genome sequence of Novosphingobium guangzhouense SA925(T).</title>
        <authorList>
            <person name="Sha S."/>
        </authorList>
    </citation>
    <scope>NUCLEOTIDE SEQUENCE [LARGE SCALE GENOMIC DNA]</scope>
    <source>
        <strain evidence="1 2">SA925</strain>
    </source>
</reference>
<dbReference type="Proteomes" id="UP000236327">
    <property type="component" value="Unassembled WGS sequence"/>
</dbReference>
<accession>A0A2K2G378</accession>